<organism evidence="10 11">
    <name type="scientific">Pseudoduganella albidiflava</name>
    <dbReference type="NCBI Taxonomy" id="321983"/>
    <lineage>
        <taxon>Bacteria</taxon>
        <taxon>Pseudomonadati</taxon>
        <taxon>Pseudomonadota</taxon>
        <taxon>Betaproteobacteria</taxon>
        <taxon>Burkholderiales</taxon>
        <taxon>Oxalobacteraceae</taxon>
        <taxon>Telluria group</taxon>
        <taxon>Pseudoduganella</taxon>
    </lineage>
</organism>
<keyword evidence="6" id="KW-0677">Repeat</keyword>
<dbReference type="SUPFAM" id="SSF53448">
    <property type="entry name" value="Nucleotide-diphospho-sugar transferases"/>
    <property type="match status" value="1"/>
</dbReference>
<comment type="pathway">
    <text evidence="1">Protein modification; protein glycosylation.</text>
</comment>
<protein>
    <recommendedName>
        <fullName evidence="3">protein O-GlcNAc transferase</fullName>
        <ecNumber evidence="3">2.4.1.255</ecNumber>
    </recommendedName>
</protein>
<dbReference type="InterPro" id="IPR029489">
    <property type="entry name" value="OGT/SEC/SPY_C"/>
</dbReference>
<feature type="domain" description="Glycosyltransferase 2-like" evidence="8">
    <location>
        <begin position="663"/>
        <end position="782"/>
    </location>
</feature>
<dbReference type="SMART" id="SM00028">
    <property type="entry name" value="TPR"/>
    <property type="match status" value="3"/>
</dbReference>
<feature type="domain" description="O-GlcNAc transferase C-terminal" evidence="9">
    <location>
        <begin position="272"/>
        <end position="427"/>
    </location>
</feature>
<dbReference type="PANTHER" id="PTHR44998:SF1">
    <property type="entry name" value="UDP-N-ACETYLGLUCOSAMINE--PEPTIDE N-ACETYLGLUCOSAMINYLTRANSFERASE 110 KDA SUBUNIT"/>
    <property type="match status" value="1"/>
</dbReference>
<evidence type="ECO:0000259" key="8">
    <source>
        <dbReference type="Pfam" id="PF00535"/>
    </source>
</evidence>
<evidence type="ECO:0000256" key="3">
    <source>
        <dbReference type="ARBA" id="ARBA00011970"/>
    </source>
</evidence>
<evidence type="ECO:0000256" key="4">
    <source>
        <dbReference type="ARBA" id="ARBA00022676"/>
    </source>
</evidence>
<gene>
    <name evidence="10" type="ORF">EYF70_30270</name>
</gene>
<dbReference type="Gene3D" id="1.25.40.10">
    <property type="entry name" value="Tetratricopeptide repeat domain"/>
    <property type="match status" value="1"/>
</dbReference>
<sequence length="948" mass="103730">MPGLLSLEWRGFLSQLRPSIMANPASISSELARALEQARRGVAQGTLPLVDLFQVTHELHQNGHQDTAIQLYRDWLAGPPSPLAYAAWFNLAIALNARGDSAGAESAYRSAIAHHPRFSEGHLNLGTLLERTKRPQEALDAWRVVVGYADPANAAERAFLVQALNNIGRLLEIQRDYPAAEDALTRSLHLDARQPDVITHWVHLRQKQCKWPVFSSSASGVPEAELMAATSALGMLSGSGDPAMQLASAQRFVRDKVIQDVPQLSGPAGYEHTRLRVGYLSSDFCSHAVSILTAELYGLHDRARVEVFGFDWSNDDGSPLRARVVAGFDQHVRIHDLTDEEAARLIRSHEIDILVDLHGLTLGARPNILSYRPAPVQITWLGLPGTTALPQVDYVIADPFVLPPELEPYFTEKPLHMPRTFQVNDRERRIGARPTRAGCGLPEEAFVFCAFNNNFKITQEIFQTWMAILRRVPDSVLWVVGDNEQVRTNLARQAELAGVPASRLHFADRALPADYLARFQVADLFLDTIPFNGGTTASDALWAGLPVLTCSDRTFSSRMAGSLLRAADLPELVTFNLRDYEEKAVSLAGDRARVEAMKRQLVDNRLSCALFDTPRFARDLEDAYERVALGRRVAAPAAEAAPATVRLPLVSVLIAAGEDCGSEAVLQSLGTALAQQGWPRLEIVISDASRGEALGEALEPLLGRSAQLRYLRAPGLDAAANLQNAYRFAQGEFIALLPPGDLFHPQKLAVMMGYMATQPNVGMVASWTQQMDAQGNYLAPAQGNGPLYPNETRIGGRSLGDLMLANSQNIAGGPGGVLFRKALAGPRFGHFLGRDYTALPEVATWLAVLAQADCVYLPQALNYAAVPASKGLDGRIAAQVEWLQLLCDAHQQDVYARNRALLHESLTSKLVSALMFLSATHEEVKRGAYELERIHAVVRQANTILLAP</sequence>
<dbReference type="Pfam" id="PF00535">
    <property type="entry name" value="Glycos_transf_2"/>
    <property type="match status" value="1"/>
</dbReference>
<name>A0ABX5S194_9BURK</name>
<evidence type="ECO:0000256" key="1">
    <source>
        <dbReference type="ARBA" id="ARBA00004922"/>
    </source>
</evidence>
<evidence type="ECO:0000256" key="6">
    <source>
        <dbReference type="ARBA" id="ARBA00022737"/>
    </source>
</evidence>
<dbReference type="Gene3D" id="3.40.50.11380">
    <property type="match status" value="1"/>
</dbReference>
<dbReference type="SUPFAM" id="SSF53756">
    <property type="entry name" value="UDP-Glycosyltransferase/glycogen phosphorylase"/>
    <property type="match status" value="1"/>
</dbReference>
<evidence type="ECO:0000313" key="11">
    <source>
        <dbReference type="Proteomes" id="UP000292307"/>
    </source>
</evidence>
<evidence type="ECO:0000256" key="7">
    <source>
        <dbReference type="ARBA" id="ARBA00022803"/>
    </source>
</evidence>
<accession>A0ABX5S194</accession>
<keyword evidence="11" id="KW-1185">Reference proteome</keyword>
<dbReference type="Gene3D" id="3.90.550.10">
    <property type="entry name" value="Spore Coat Polysaccharide Biosynthesis Protein SpsA, Chain A"/>
    <property type="match status" value="1"/>
</dbReference>
<evidence type="ECO:0000313" key="10">
    <source>
        <dbReference type="EMBL" id="QBI04634.1"/>
    </source>
</evidence>
<dbReference type="Pfam" id="PF13844">
    <property type="entry name" value="Glyco_transf_41"/>
    <property type="match status" value="2"/>
</dbReference>
<comment type="similarity">
    <text evidence="2">Belongs to the glycosyltransferase 41 family. O-GlcNAc transferase subfamily.</text>
</comment>
<dbReference type="PANTHER" id="PTHR44998">
    <property type="match status" value="1"/>
</dbReference>
<dbReference type="SUPFAM" id="SSF48452">
    <property type="entry name" value="TPR-like"/>
    <property type="match status" value="1"/>
</dbReference>
<keyword evidence="7" id="KW-0802">TPR repeat</keyword>
<dbReference type="Proteomes" id="UP000292307">
    <property type="component" value="Chromosome"/>
</dbReference>
<dbReference type="InterPro" id="IPR029044">
    <property type="entry name" value="Nucleotide-diphossugar_trans"/>
</dbReference>
<proteinExistence type="inferred from homology"/>
<dbReference type="EMBL" id="CP036401">
    <property type="protein sequence ID" value="QBI04634.1"/>
    <property type="molecule type" value="Genomic_DNA"/>
</dbReference>
<dbReference type="CDD" id="cd00761">
    <property type="entry name" value="Glyco_tranf_GTA_type"/>
    <property type="match status" value="1"/>
</dbReference>
<reference evidence="10 11" key="1">
    <citation type="submission" date="2019-02" db="EMBL/GenBank/DDBJ databases">
        <title>Draft Genome Sequences of Six Type Strains of the Genus Massilia.</title>
        <authorList>
            <person name="Miess H."/>
            <person name="Frediansyhah A."/>
            <person name="Gross H."/>
        </authorList>
    </citation>
    <scope>NUCLEOTIDE SEQUENCE [LARGE SCALE GENOMIC DNA]</scope>
    <source>
        <strain evidence="10 11">DSM 17472</strain>
    </source>
</reference>
<evidence type="ECO:0000259" key="9">
    <source>
        <dbReference type="Pfam" id="PF13844"/>
    </source>
</evidence>
<evidence type="ECO:0000256" key="2">
    <source>
        <dbReference type="ARBA" id="ARBA00005386"/>
    </source>
</evidence>
<evidence type="ECO:0000256" key="5">
    <source>
        <dbReference type="ARBA" id="ARBA00022679"/>
    </source>
</evidence>
<feature type="domain" description="O-GlcNAc transferase C-terminal" evidence="9">
    <location>
        <begin position="435"/>
        <end position="620"/>
    </location>
</feature>
<keyword evidence="4" id="KW-0328">Glycosyltransferase</keyword>
<dbReference type="Gene3D" id="3.40.50.2000">
    <property type="entry name" value="Glycogen Phosphorylase B"/>
    <property type="match status" value="1"/>
</dbReference>
<dbReference type="InterPro" id="IPR019734">
    <property type="entry name" value="TPR_rpt"/>
</dbReference>
<dbReference type="InterPro" id="IPR001173">
    <property type="entry name" value="Glyco_trans_2-like"/>
</dbReference>
<keyword evidence="5" id="KW-0808">Transferase</keyword>
<dbReference type="EC" id="2.4.1.255" evidence="3"/>
<dbReference type="InterPro" id="IPR011990">
    <property type="entry name" value="TPR-like_helical_dom_sf"/>
</dbReference>